<dbReference type="EMBL" id="CAOQHR010000010">
    <property type="protein sequence ID" value="CAI6340588.1"/>
    <property type="molecule type" value="Genomic_DNA"/>
</dbReference>
<dbReference type="GO" id="GO:0008865">
    <property type="term" value="F:fructokinase activity"/>
    <property type="evidence" value="ECO:0007669"/>
    <property type="project" value="TreeGrafter"/>
</dbReference>
<dbReference type="Proteomes" id="UP001152607">
    <property type="component" value="Unassembled WGS sequence"/>
</dbReference>
<dbReference type="SUPFAM" id="SSF53067">
    <property type="entry name" value="Actin-like ATPase domain"/>
    <property type="match status" value="2"/>
</dbReference>
<dbReference type="GO" id="GO:0006006">
    <property type="term" value="P:glucose metabolic process"/>
    <property type="evidence" value="ECO:0007669"/>
    <property type="project" value="TreeGrafter"/>
</dbReference>
<dbReference type="GO" id="GO:0004340">
    <property type="term" value="F:glucokinase activity"/>
    <property type="evidence" value="ECO:0007669"/>
    <property type="project" value="TreeGrafter"/>
</dbReference>
<feature type="region of interest" description="Disordered" evidence="6">
    <location>
        <begin position="218"/>
        <end position="241"/>
    </location>
</feature>
<evidence type="ECO:0000259" key="9">
    <source>
        <dbReference type="Pfam" id="PF03727"/>
    </source>
</evidence>
<dbReference type="PROSITE" id="PS51748">
    <property type="entry name" value="HEXOKINASE_2"/>
    <property type="match status" value="1"/>
</dbReference>
<evidence type="ECO:0000259" key="8">
    <source>
        <dbReference type="Pfam" id="PF00349"/>
    </source>
</evidence>
<keyword evidence="7" id="KW-0732">Signal</keyword>
<reference evidence="10" key="1">
    <citation type="submission" date="2023-01" db="EMBL/GenBank/DDBJ databases">
        <authorList>
            <person name="Van Ghelder C."/>
            <person name="Rancurel C."/>
        </authorList>
    </citation>
    <scope>NUCLEOTIDE SEQUENCE</scope>
    <source>
        <strain evidence="10">CNCM I-4278</strain>
    </source>
</reference>
<gene>
    <name evidence="10" type="ORF">PDIGIT_LOCUS13769</name>
</gene>
<sequence length="814" mass="88913">MAMMVVGISRLGLGRLSALGLGKVTVACSTYMLHSPDSALSTQQPHYNNALLLPLLQCPAHTIPYHTIPSPIHASQSPPDNARSLLPPPAHVPLADTTLLSLRGGTAWIVVICDIACLSNATALLAETSTPLPCLHTRPSLLLLLLALPIYLSVCLSGWLASCSTAINAAATTTTLALYRVVSSCRLCHPPSTSIHPSTLPPIYPSIPSFILPPPPSPPHRCHHQLETDPANNLPPSKKETNRRRYNTISIRHLQPFPLLKPFKSPRMTLRSQSDCAINSHASTPSATDHPNRCRYIKPMLDFWQSLLAALERLAMLPSLIHSVFPSFPSRKRLRDVVRTYDRTMDDVLLDVQRLLEAPLAPTKLLHMSQRLQSQFAPKLQASDICMLPSYNHKLPSGSEKGTYLALDVGGSTFRIAVVDLSGHQPGAKSMRIVNMKSYKIDNSVRHLRGSAFFDWMAEKIETAISDPQVEKLHHGSQEFAMGLAWSFPVEQTSIRSGNLLTMGKGFLATEGTLGQDLSELIMTPCRKRNLPVRLDSIVNDSSATLLSRAYEDPATRFAVILGTGFNIAVHLPTSALATSKYKGYPQKWLDEAKHVLVNTELSMFGKDVFPLTRWDEQLNSAHDRPDFQPFEHMISGRYLGEIVRLIIVDAVRSAGLFSGEIPDRLNEPYALDTGTLAAMELDESKNLSNAIALFHTKHSSSRPPSYNDIHFVRQVSQLVSHRAAAFLAAGIHALWTLRIAAEGLTPAAAGKLAIGCNGSVIEKYPLFRGLCQSHLDELTTASGAEPKSIALEIAVESAIFGAAVAVCCLEDEA</sequence>
<dbReference type="InterPro" id="IPR001312">
    <property type="entry name" value="Hexokinase"/>
</dbReference>
<dbReference type="InterPro" id="IPR022672">
    <property type="entry name" value="Hexokinase_N"/>
</dbReference>
<protein>
    <recommendedName>
        <fullName evidence="12">Phosphotransferase</fullName>
    </recommendedName>
</protein>
<feature type="domain" description="Hexokinase N-terminal" evidence="8">
    <location>
        <begin position="361"/>
        <end position="551"/>
    </location>
</feature>
<dbReference type="InterPro" id="IPR043129">
    <property type="entry name" value="ATPase_NBD"/>
</dbReference>
<dbReference type="GO" id="GO:0006096">
    <property type="term" value="P:glycolytic process"/>
    <property type="evidence" value="ECO:0007669"/>
    <property type="project" value="TreeGrafter"/>
</dbReference>
<keyword evidence="2" id="KW-0808">Transferase</keyword>
<organism evidence="10 11">
    <name type="scientific">Periconia digitata</name>
    <dbReference type="NCBI Taxonomy" id="1303443"/>
    <lineage>
        <taxon>Eukaryota</taxon>
        <taxon>Fungi</taxon>
        <taxon>Dikarya</taxon>
        <taxon>Ascomycota</taxon>
        <taxon>Pezizomycotina</taxon>
        <taxon>Dothideomycetes</taxon>
        <taxon>Pleosporomycetidae</taxon>
        <taxon>Pleosporales</taxon>
        <taxon>Massarineae</taxon>
        <taxon>Periconiaceae</taxon>
        <taxon>Periconia</taxon>
    </lineage>
</organism>
<dbReference type="PANTHER" id="PTHR19443">
    <property type="entry name" value="HEXOKINASE"/>
    <property type="match status" value="1"/>
</dbReference>
<dbReference type="PRINTS" id="PR00475">
    <property type="entry name" value="HEXOKINASE"/>
</dbReference>
<dbReference type="AlphaFoldDB" id="A0A9W4UUH7"/>
<evidence type="ECO:0000313" key="10">
    <source>
        <dbReference type="EMBL" id="CAI6340588.1"/>
    </source>
</evidence>
<dbReference type="Gene3D" id="3.30.420.40">
    <property type="match status" value="1"/>
</dbReference>
<dbReference type="GO" id="GO:0005536">
    <property type="term" value="F:D-glucose binding"/>
    <property type="evidence" value="ECO:0007669"/>
    <property type="project" value="InterPro"/>
</dbReference>
<evidence type="ECO:0000256" key="5">
    <source>
        <dbReference type="ARBA" id="ARBA00022840"/>
    </source>
</evidence>
<name>A0A9W4UUH7_9PLEO</name>
<evidence type="ECO:0000313" key="11">
    <source>
        <dbReference type="Proteomes" id="UP001152607"/>
    </source>
</evidence>
<evidence type="ECO:0000256" key="2">
    <source>
        <dbReference type="ARBA" id="ARBA00022679"/>
    </source>
</evidence>
<accession>A0A9W4UUH7</accession>
<dbReference type="GO" id="GO:0019158">
    <property type="term" value="F:mannokinase activity"/>
    <property type="evidence" value="ECO:0007669"/>
    <property type="project" value="TreeGrafter"/>
</dbReference>
<dbReference type="PANTHER" id="PTHR19443:SF24">
    <property type="entry name" value="PHOSPHOTRANSFERASE"/>
    <property type="match status" value="1"/>
</dbReference>
<evidence type="ECO:0000256" key="4">
    <source>
        <dbReference type="ARBA" id="ARBA00022777"/>
    </source>
</evidence>
<feature type="signal peptide" evidence="7">
    <location>
        <begin position="1"/>
        <end position="18"/>
    </location>
</feature>
<keyword evidence="3" id="KW-0547">Nucleotide-binding</keyword>
<dbReference type="GO" id="GO:0006013">
    <property type="term" value="P:mannose metabolic process"/>
    <property type="evidence" value="ECO:0007669"/>
    <property type="project" value="TreeGrafter"/>
</dbReference>
<dbReference type="GO" id="GO:0001678">
    <property type="term" value="P:intracellular glucose homeostasis"/>
    <property type="evidence" value="ECO:0007669"/>
    <property type="project" value="InterPro"/>
</dbReference>
<feature type="domain" description="Hexokinase C-terminal" evidence="9">
    <location>
        <begin position="558"/>
        <end position="808"/>
    </location>
</feature>
<comment type="similarity">
    <text evidence="1">Belongs to the hexokinase family.</text>
</comment>
<dbReference type="InterPro" id="IPR022673">
    <property type="entry name" value="Hexokinase_C"/>
</dbReference>
<evidence type="ECO:0000256" key="1">
    <source>
        <dbReference type="ARBA" id="ARBA00009225"/>
    </source>
</evidence>
<keyword evidence="11" id="KW-1185">Reference proteome</keyword>
<dbReference type="OrthoDB" id="419537at2759"/>
<dbReference type="GO" id="GO:0005829">
    <property type="term" value="C:cytosol"/>
    <property type="evidence" value="ECO:0007669"/>
    <property type="project" value="TreeGrafter"/>
</dbReference>
<dbReference type="GO" id="GO:0005739">
    <property type="term" value="C:mitochondrion"/>
    <property type="evidence" value="ECO:0007669"/>
    <property type="project" value="TreeGrafter"/>
</dbReference>
<proteinExistence type="inferred from homology"/>
<keyword evidence="5" id="KW-0067">ATP-binding</keyword>
<comment type="caution">
    <text evidence="10">The sequence shown here is derived from an EMBL/GenBank/DDBJ whole genome shotgun (WGS) entry which is preliminary data.</text>
</comment>
<evidence type="ECO:0000256" key="3">
    <source>
        <dbReference type="ARBA" id="ARBA00022741"/>
    </source>
</evidence>
<evidence type="ECO:0000256" key="7">
    <source>
        <dbReference type="SAM" id="SignalP"/>
    </source>
</evidence>
<dbReference type="Pfam" id="PF00349">
    <property type="entry name" value="Hexokinase_1"/>
    <property type="match status" value="1"/>
</dbReference>
<feature type="chain" id="PRO_5040797077" description="Phosphotransferase" evidence="7">
    <location>
        <begin position="19"/>
        <end position="814"/>
    </location>
</feature>
<evidence type="ECO:0008006" key="12">
    <source>
        <dbReference type="Google" id="ProtNLM"/>
    </source>
</evidence>
<dbReference type="Pfam" id="PF03727">
    <property type="entry name" value="Hexokinase_2"/>
    <property type="match status" value="1"/>
</dbReference>
<dbReference type="Gene3D" id="3.40.367.20">
    <property type="match status" value="1"/>
</dbReference>
<evidence type="ECO:0000256" key="6">
    <source>
        <dbReference type="SAM" id="MobiDB-lite"/>
    </source>
</evidence>
<dbReference type="GO" id="GO:0005524">
    <property type="term" value="F:ATP binding"/>
    <property type="evidence" value="ECO:0007669"/>
    <property type="project" value="UniProtKB-KW"/>
</dbReference>
<keyword evidence="4" id="KW-0418">Kinase</keyword>